<evidence type="ECO:0008006" key="3">
    <source>
        <dbReference type="Google" id="ProtNLM"/>
    </source>
</evidence>
<protein>
    <recommendedName>
        <fullName evidence="3">LisH domain-containing protein</fullName>
    </recommendedName>
</protein>
<dbReference type="EMBL" id="MU003787">
    <property type="protein sequence ID" value="KAF2721825.1"/>
    <property type="molecule type" value="Genomic_DNA"/>
</dbReference>
<keyword evidence="2" id="KW-1185">Reference proteome</keyword>
<dbReference type="SUPFAM" id="SSF50978">
    <property type="entry name" value="WD40 repeat-like"/>
    <property type="match status" value="1"/>
</dbReference>
<dbReference type="InterPro" id="IPR006594">
    <property type="entry name" value="LisH"/>
</dbReference>
<dbReference type="Proteomes" id="UP000799441">
    <property type="component" value="Unassembled WGS sequence"/>
</dbReference>
<sequence>MPATDSPAVIVARFLKSNNYSESYDAFITESGLPRDAGTVSKGDLTLEVILEEKKAFDLSSQFEKLGEDDNTLAWTASAPSVATEVTTLPSKSNLLHVSIETVLDDRGTRDRLFATTVDRRLNIINVPDLTLSNSTTSLHDASILSCAVLYRHFFLSTSMSGNLILSDLKGKILERRKDHTKFTIQVALLDDGDESYIATIGWDCKANVYQVQRAEVPKLGEPICTIELQTKPEAVAFLRHPVDGKPLLLISQTDSSFLHYYTVTENPPRLIGKQNLAPLSNAWVALTPSAIALSPKDPTLLAVATSTVPHLKVIIVRLLVPPYDGTPDYQPSTGTQASLLNDTAVTETQASQARAALAVADREAAAIQIHCSTFAPQTAYSTPDIAWRPDASGVWVNGDDGVVRGIEANTGKVVVTLQGHQAGTKIRCLWAGNVVTNGKEEEWLISGGFDQKLLIWRAAKD</sequence>
<dbReference type="PROSITE" id="PS50896">
    <property type="entry name" value="LISH"/>
    <property type="match status" value="1"/>
</dbReference>
<dbReference type="SMART" id="SM00320">
    <property type="entry name" value="WD40"/>
    <property type="match status" value="3"/>
</dbReference>
<evidence type="ECO:0000313" key="1">
    <source>
        <dbReference type="EMBL" id="KAF2721825.1"/>
    </source>
</evidence>
<proteinExistence type="predicted"/>
<dbReference type="Gene3D" id="2.130.10.10">
    <property type="entry name" value="YVTN repeat-like/Quinoprotein amine dehydrogenase"/>
    <property type="match status" value="2"/>
</dbReference>
<evidence type="ECO:0000313" key="2">
    <source>
        <dbReference type="Proteomes" id="UP000799441"/>
    </source>
</evidence>
<name>A0A9P4Q9A9_9PEZI</name>
<dbReference type="InterPro" id="IPR036322">
    <property type="entry name" value="WD40_repeat_dom_sf"/>
</dbReference>
<dbReference type="AlphaFoldDB" id="A0A9P4Q9A9"/>
<dbReference type="OrthoDB" id="1932312at2759"/>
<accession>A0A9P4Q9A9</accession>
<organism evidence="1 2">
    <name type="scientific">Polychaeton citri CBS 116435</name>
    <dbReference type="NCBI Taxonomy" id="1314669"/>
    <lineage>
        <taxon>Eukaryota</taxon>
        <taxon>Fungi</taxon>
        <taxon>Dikarya</taxon>
        <taxon>Ascomycota</taxon>
        <taxon>Pezizomycotina</taxon>
        <taxon>Dothideomycetes</taxon>
        <taxon>Dothideomycetidae</taxon>
        <taxon>Capnodiales</taxon>
        <taxon>Capnodiaceae</taxon>
        <taxon>Polychaeton</taxon>
    </lineage>
</organism>
<comment type="caution">
    <text evidence="1">The sequence shown here is derived from an EMBL/GenBank/DDBJ whole genome shotgun (WGS) entry which is preliminary data.</text>
</comment>
<reference evidence="1" key="1">
    <citation type="journal article" date="2020" name="Stud. Mycol.">
        <title>101 Dothideomycetes genomes: a test case for predicting lifestyles and emergence of pathogens.</title>
        <authorList>
            <person name="Haridas S."/>
            <person name="Albert R."/>
            <person name="Binder M."/>
            <person name="Bloem J."/>
            <person name="Labutti K."/>
            <person name="Salamov A."/>
            <person name="Andreopoulos B."/>
            <person name="Baker S."/>
            <person name="Barry K."/>
            <person name="Bills G."/>
            <person name="Bluhm B."/>
            <person name="Cannon C."/>
            <person name="Castanera R."/>
            <person name="Culley D."/>
            <person name="Daum C."/>
            <person name="Ezra D."/>
            <person name="Gonzalez J."/>
            <person name="Henrissat B."/>
            <person name="Kuo A."/>
            <person name="Liang C."/>
            <person name="Lipzen A."/>
            <person name="Lutzoni F."/>
            <person name="Magnuson J."/>
            <person name="Mondo S."/>
            <person name="Nolan M."/>
            <person name="Ohm R."/>
            <person name="Pangilinan J."/>
            <person name="Park H.-J."/>
            <person name="Ramirez L."/>
            <person name="Alfaro M."/>
            <person name="Sun H."/>
            <person name="Tritt A."/>
            <person name="Yoshinaga Y."/>
            <person name="Zwiers L.-H."/>
            <person name="Turgeon B."/>
            <person name="Goodwin S."/>
            <person name="Spatafora J."/>
            <person name="Crous P."/>
            <person name="Grigoriev I."/>
        </authorList>
    </citation>
    <scope>NUCLEOTIDE SEQUENCE</scope>
    <source>
        <strain evidence="1">CBS 116435</strain>
    </source>
</reference>
<dbReference type="InterPro" id="IPR001680">
    <property type="entry name" value="WD40_rpt"/>
</dbReference>
<gene>
    <name evidence="1" type="ORF">K431DRAFT_64423</name>
</gene>
<dbReference type="InterPro" id="IPR015943">
    <property type="entry name" value="WD40/YVTN_repeat-like_dom_sf"/>
</dbReference>